<protein>
    <submittedName>
        <fullName evidence="1">Uncharacterized protein</fullName>
    </submittedName>
</protein>
<comment type="caution">
    <text evidence="1">The sequence shown here is derived from an EMBL/GenBank/DDBJ whole genome shotgun (WGS) entry which is preliminary data.</text>
</comment>
<sequence>MNLKSSKKVVPKNIGDAFLSPDVQINAKRSLREMGLLPHQNVHGSRAYLRRGGSEMVYKVNGRMIKKITFENCAVRIEEKRNGKNVI</sequence>
<proteinExistence type="predicted"/>
<name>A0A8T2GMI2_9BRAS</name>
<accession>A0A8T2GMI2</accession>
<dbReference type="EMBL" id="JAEFBK010000001">
    <property type="protein sequence ID" value="KAG7648545.1"/>
    <property type="molecule type" value="Genomic_DNA"/>
</dbReference>
<dbReference type="Proteomes" id="UP000694240">
    <property type="component" value="Chromosome 1"/>
</dbReference>
<evidence type="ECO:0000313" key="1">
    <source>
        <dbReference type="EMBL" id="KAG7648545.1"/>
    </source>
</evidence>
<gene>
    <name evidence="1" type="ORF">ISN45_At01g035110</name>
</gene>
<evidence type="ECO:0000313" key="2">
    <source>
        <dbReference type="Proteomes" id="UP000694240"/>
    </source>
</evidence>
<organism evidence="1 2">
    <name type="scientific">Arabidopsis thaliana x Arabidopsis arenosa</name>
    <dbReference type="NCBI Taxonomy" id="1240361"/>
    <lineage>
        <taxon>Eukaryota</taxon>
        <taxon>Viridiplantae</taxon>
        <taxon>Streptophyta</taxon>
        <taxon>Embryophyta</taxon>
        <taxon>Tracheophyta</taxon>
        <taxon>Spermatophyta</taxon>
        <taxon>Magnoliopsida</taxon>
        <taxon>eudicotyledons</taxon>
        <taxon>Gunneridae</taxon>
        <taxon>Pentapetalae</taxon>
        <taxon>rosids</taxon>
        <taxon>malvids</taxon>
        <taxon>Brassicales</taxon>
        <taxon>Brassicaceae</taxon>
        <taxon>Camelineae</taxon>
        <taxon>Arabidopsis</taxon>
    </lineage>
</organism>
<keyword evidence="2" id="KW-1185">Reference proteome</keyword>
<dbReference type="AlphaFoldDB" id="A0A8T2GMI2"/>
<reference evidence="1 2" key="1">
    <citation type="submission" date="2020-12" db="EMBL/GenBank/DDBJ databases">
        <title>Concerted genomic and epigenomic changes stabilize Arabidopsis allopolyploids.</title>
        <authorList>
            <person name="Chen Z."/>
        </authorList>
    </citation>
    <scope>NUCLEOTIDE SEQUENCE [LARGE SCALE GENOMIC DNA]</scope>
    <source>
        <strain evidence="1">Allo738</strain>
        <tissue evidence="1">Leaf</tissue>
    </source>
</reference>